<name>A0A4V2S902_9PSEU</name>
<dbReference type="InterPro" id="IPR036388">
    <property type="entry name" value="WH-like_DNA-bd_sf"/>
</dbReference>
<dbReference type="AlphaFoldDB" id="A0A4V2S902"/>
<organism evidence="2 3">
    <name type="scientific">Actinocrispum wychmicini</name>
    <dbReference type="NCBI Taxonomy" id="1213861"/>
    <lineage>
        <taxon>Bacteria</taxon>
        <taxon>Bacillati</taxon>
        <taxon>Actinomycetota</taxon>
        <taxon>Actinomycetes</taxon>
        <taxon>Pseudonocardiales</taxon>
        <taxon>Pseudonocardiaceae</taxon>
        <taxon>Actinocrispum</taxon>
    </lineage>
</organism>
<dbReference type="PANTHER" id="PTHR43252">
    <property type="entry name" value="TRANSCRIPTIONAL REGULATOR YQJI"/>
    <property type="match status" value="1"/>
</dbReference>
<dbReference type="Proteomes" id="UP000295680">
    <property type="component" value="Unassembled WGS sequence"/>
</dbReference>
<sequence length="178" mass="20277">MNGTRLFILGALAKDGPMHGHQIRRAAQQDRTELWTDIKPGSLYGALHRMAADGVVEVVRTEQEGNMPPRTVYAITPEGWEELAEHRDEALGTVRIPPDPVDLALQYTQGLSTAEVRRLMTARRDEIAERLRAWRELQQQAAPYLTGYEPLTFEHTLFRFEAELAWHDRFLDNMGDGP</sequence>
<evidence type="ECO:0000313" key="3">
    <source>
        <dbReference type="Proteomes" id="UP000295680"/>
    </source>
</evidence>
<dbReference type="OrthoDB" id="8443918at2"/>
<proteinExistence type="predicted"/>
<gene>
    <name evidence="2" type="ORF">EV192_1011702</name>
</gene>
<protein>
    <submittedName>
        <fullName evidence="2">PadR family transcriptional regulator</fullName>
    </submittedName>
</protein>
<dbReference type="InterPro" id="IPR005149">
    <property type="entry name" value="Tscrpt_reg_PadR_N"/>
</dbReference>
<dbReference type="InterPro" id="IPR036390">
    <property type="entry name" value="WH_DNA-bd_sf"/>
</dbReference>
<accession>A0A4V2S902</accession>
<dbReference type="Gene3D" id="1.10.10.10">
    <property type="entry name" value="Winged helix-like DNA-binding domain superfamily/Winged helix DNA-binding domain"/>
    <property type="match status" value="1"/>
</dbReference>
<reference evidence="2 3" key="1">
    <citation type="submission" date="2019-03" db="EMBL/GenBank/DDBJ databases">
        <title>Genomic Encyclopedia of Type Strains, Phase IV (KMG-IV): sequencing the most valuable type-strain genomes for metagenomic binning, comparative biology and taxonomic classification.</title>
        <authorList>
            <person name="Goeker M."/>
        </authorList>
    </citation>
    <scope>NUCLEOTIDE SEQUENCE [LARGE SCALE GENOMIC DNA]</scope>
    <source>
        <strain evidence="2 3">DSM 45934</strain>
    </source>
</reference>
<keyword evidence="3" id="KW-1185">Reference proteome</keyword>
<dbReference type="Pfam" id="PF03551">
    <property type="entry name" value="PadR"/>
    <property type="match status" value="1"/>
</dbReference>
<dbReference type="RefSeq" id="WP_132112647.1">
    <property type="nucleotide sequence ID" value="NZ_SLWS01000001.1"/>
</dbReference>
<comment type="caution">
    <text evidence="2">The sequence shown here is derived from an EMBL/GenBank/DDBJ whole genome shotgun (WGS) entry which is preliminary data.</text>
</comment>
<dbReference type="SUPFAM" id="SSF46785">
    <property type="entry name" value="Winged helix' DNA-binding domain"/>
    <property type="match status" value="1"/>
</dbReference>
<evidence type="ECO:0000259" key="1">
    <source>
        <dbReference type="Pfam" id="PF03551"/>
    </source>
</evidence>
<dbReference type="PANTHER" id="PTHR43252:SF7">
    <property type="entry name" value="TRANSCRIPTIONAL REGULATOR YQJI"/>
    <property type="match status" value="1"/>
</dbReference>
<evidence type="ECO:0000313" key="2">
    <source>
        <dbReference type="EMBL" id="TCO65910.1"/>
    </source>
</evidence>
<feature type="domain" description="Transcription regulator PadR N-terminal" evidence="1">
    <location>
        <begin position="8"/>
        <end position="85"/>
    </location>
</feature>
<dbReference type="EMBL" id="SLWS01000001">
    <property type="protein sequence ID" value="TCO65910.1"/>
    <property type="molecule type" value="Genomic_DNA"/>
</dbReference>